<feature type="compositionally biased region" description="Low complexity" evidence="1">
    <location>
        <begin position="111"/>
        <end position="120"/>
    </location>
</feature>
<feature type="non-terminal residue" evidence="2">
    <location>
        <position position="159"/>
    </location>
</feature>
<gene>
    <name evidence="2" type="ORF">PHISCL_10441</name>
</gene>
<evidence type="ECO:0000313" key="2">
    <source>
        <dbReference type="EMBL" id="RJE17222.1"/>
    </source>
</evidence>
<dbReference type="EMBL" id="MVGC01001364">
    <property type="protein sequence ID" value="RJE17222.1"/>
    <property type="molecule type" value="Genomic_DNA"/>
</dbReference>
<name>A0A3A2Z2C4_9EURO</name>
<feature type="compositionally biased region" description="Pro residues" evidence="1">
    <location>
        <begin position="126"/>
        <end position="139"/>
    </location>
</feature>
<protein>
    <submittedName>
        <fullName evidence="2">Uncharacterized protein</fullName>
    </submittedName>
</protein>
<sequence length="159" mass="16674">LHVPPSRCLHPFAPLPTPQTPVLDPLRGSRGGRATLQHPPSSPFRACSGRYPPPPRSCPIRQLVNLAANWRGAPAPQRPPNDECPSTAKSLRQLAREHPVPAPSPSPARPSPSRLAACPRGLAPHQLPPPTGEPRPRPAPVGAHHPPGAPLPAPPGTPG</sequence>
<feature type="non-terminal residue" evidence="2">
    <location>
        <position position="1"/>
    </location>
</feature>
<comment type="caution">
    <text evidence="2">The sequence shown here is derived from an EMBL/GenBank/DDBJ whole genome shotgun (WGS) entry which is preliminary data.</text>
</comment>
<accession>A0A3A2Z2C4</accession>
<dbReference type="Proteomes" id="UP000266188">
    <property type="component" value="Unassembled WGS sequence"/>
</dbReference>
<organism evidence="2 3">
    <name type="scientific">Aspergillus sclerotialis</name>
    <dbReference type="NCBI Taxonomy" id="2070753"/>
    <lineage>
        <taxon>Eukaryota</taxon>
        <taxon>Fungi</taxon>
        <taxon>Dikarya</taxon>
        <taxon>Ascomycota</taxon>
        <taxon>Pezizomycotina</taxon>
        <taxon>Eurotiomycetes</taxon>
        <taxon>Eurotiomycetidae</taxon>
        <taxon>Eurotiales</taxon>
        <taxon>Aspergillaceae</taxon>
        <taxon>Aspergillus</taxon>
        <taxon>Aspergillus subgen. Polypaecilum</taxon>
    </lineage>
</organism>
<evidence type="ECO:0000256" key="1">
    <source>
        <dbReference type="SAM" id="MobiDB-lite"/>
    </source>
</evidence>
<feature type="compositionally biased region" description="Pro residues" evidence="1">
    <location>
        <begin position="147"/>
        <end position="159"/>
    </location>
</feature>
<proteinExistence type="predicted"/>
<feature type="region of interest" description="Disordered" evidence="1">
    <location>
        <begin position="1"/>
        <end position="159"/>
    </location>
</feature>
<keyword evidence="3" id="KW-1185">Reference proteome</keyword>
<reference evidence="3" key="1">
    <citation type="submission" date="2017-02" db="EMBL/GenBank/DDBJ databases">
        <authorList>
            <person name="Tafer H."/>
            <person name="Lopandic K."/>
        </authorList>
    </citation>
    <scope>NUCLEOTIDE SEQUENCE [LARGE SCALE GENOMIC DNA]</scope>
    <source>
        <strain evidence="3">CBS 366.77</strain>
    </source>
</reference>
<evidence type="ECO:0000313" key="3">
    <source>
        <dbReference type="Proteomes" id="UP000266188"/>
    </source>
</evidence>
<dbReference type="AlphaFoldDB" id="A0A3A2Z2C4"/>
<feature type="compositionally biased region" description="Pro residues" evidence="1">
    <location>
        <begin position="100"/>
        <end position="110"/>
    </location>
</feature>